<proteinExistence type="predicted"/>
<sequence>MESAPITLGYDYARAASVATQNSEIKLAISQHALAAGEFSKAASSTKNTEALRTLQLLEQHHQRLSDLLQSATESPATVIAEQEGQTARSKQQTSSVVVSELKAKILDTGASSFSTFRATPSLRQSRRLPHRELSSSIASNLATARGIRTNYAREPLSPTISINQAPGNLEALPRRQGKRCSVPTISEYPSKNHNTSAPNSTNSPLRSELMSSNRLSRNEEGFSRFYSTFENILSKLSAPLAFAGLPLVTEETVVSIGSYETKINGEILTPIREQITTQEFNLTKHFSQAALRASTRDDYSANDSFYFVPSTRNPVSYAHILSFDQKEKRRMAVSMNSDNQDSLTDLHDDDDFLYTRETPVPFTPYNKHNSSKVLSSREKDNKIEELTMENGSLKTAVDKLSKRLHTFEVSAQVNSMALAESMRLMRDFSPSRKELVNRTESENYREDKFLKQRIQELEEYLRVEVKENEHLRKDNEKLRGVVTRYRERWEKLKEGAKSRREGKDGATVDILTNTQVTKKQNIS</sequence>
<dbReference type="AlphaFoldDB" id="A0A420IE22"/>
<dbReference type="Gene3D" id="1.20.58.80">
    <property type="entry name" value="Phosphotransferase system, lactose/cellobiose-type IIA subunit"/>
    <property type="match status" value="1"/>
</dbReference>
<dbReference type="OrthoDB" id="3197614at2759"/>
<evidence type="ECO:0000256" key="2">
    <source>
        <dbReference type="SAM" id="MobiDB-lite"/>
    </source>
</evidence>
<keyword evidence="1" id="KW-0175">Coiled coil</keyword>
<name>A0A420IE22_9PEZI</name>
<accession>A0A420IE22</accession>
<gene>
    <name evidence="3" type="ORF">GcC1_092027</name>
</gene>
<feature type="compositionally biased region" description="Polar residues" evidence="2">
    <location>
        <begin position="184"/>
        <end position="213"/>
    </location>
</feature>
<comment type="caution">
    <text evidence="3">The sequence shown here is derived from an EMBL/GenBank/DDBJ whole genome shotgun (WGS) entry which is preliminary data.</text>
</comment>
<protein>
    <submittedName>
        <fullName evidence="3">Uncharacterized protein</fullName>
    </submittedName>
</protein>
<organism evidence="3 4">
    <name type="scientific">Golovinomyces cichoracearum</name>
    <dbReference type="NCBI Taxonomy" id="62708"/>
    <lineage>
        <taxon>Eukaryota</taxon>
        <taxon>Fungi</taxon>
        <taxon>Dikarya</taxon>
        <taxon>Ascomycota</taxon>
        <taxon>Pezizomycotina</taxon>
        <taxon>Leotiomycetes</taxon>
        <taxon>Erysiphales</taxon>
        <taxon>Erysiphaceae</taxon>
        <taxon>Golovinomyces</taxon>
    </lineage>
</organism>
<reference evidence="3 4" key="1">
    <citation type="journal article" date="2018" name="BMC Genomics">
        <title>Comparative genome analyses reveal sequence features reflecting distinct modes of host-adaptation between dicot and monocot powdery mildew.</title>
        <authorList>
            <person name="Wu Y."/>
            <person name="Ma X."/>
            <person name="Pan Z."/>
            <person name="Kale S.D."/>
            <person name="Song Y."/>
            <person name="King H."/>
            <person name="Zhang Q."/>
            <person name="Presley C."/>
            <person name="Deng X."/>
            <person name="Wei C.I."/>
            <person name="Xiao S."/>
        </authorList>
    </citation>
    <scope>NUCLEOTIDE SEQUENCE [LARGE SCALE GENOMIC DNA]</scope>
    <source>
        <strain evidence="3">UCSC1</strain>
    </source>
</reference>
<evidence type="ECO:0000256" key="1">
    <source>
        <dbReference type="SAM" id="Coils"/>
    </source>
</evidence>
<evidence type="ECO:0000313" key="3">
    <source>
        <dbReference type="EMBL" id="RKF72795.1"/>
    </source>
</evidence>
<feature type="coiled-coil region" evidence="1">
    <location>
        <begin position="455"/>
        <end position="489"/>
    </location>
</feature>
<feature type="region of interest" description="Disordered" evidence="2">
    <location>
        <begin position="159"/>
        <end position="213"/>
    </location>
</feature>
<dbReference type="Proteomes" id="UP000285405">
    <property type="component" value="Unassembled WGS sequence"/>
</dbReference>
<dbReference type="PANTHER" id="PTHR40130:SF1">
    <property type="entry name" value="SPINDLE POLE BODY-ASSOCIATED PROTEIN CUT12 DOMAIN-CONTAINING PROTEIN"/>
    <property type="match status" value="1"/>
</dbReference>
<dbReference type="EMBL" id="MCBR01009294">
    <property type="protein sequence ID" value="RKF72795.1"/>
    <property type="molecule type" value="Genomic_DNA"/>
</dbReference>
<evidence type="ECO:0000313" key="4">
    <source>
        <dbReference type="Proteomes" id="UP000285405"/>
    </source>
</evidence>
<dbReference type="PANTHER" id="PTHR40130">
    <property type="entry name" value="EXPRESSED PROTEIN"/>
    <property type="match status" value="1"/>
</dbReference>